<dbReference type="InterPro" id="IPR004401">
    <property type="entry name" value="YbaB/EbfC"/>
</dbReference>
<reference evidence="1" key="1">
    <citation type="journal article" date="2014" name="Int. J. Syst. Evol. Microbiol.">
        <title>Complete genome sequence of Corynebacterium casei LMG S-19264T (=DSM 44701T), isolated from a smear-ripened cheese.</title>
        <authorList>
            <consortium name="US DOE Joint Genome Institute (JGI-PGF)"/>
            <person name="Walter F."/>
            <person name="Albersmeier A."/>
            <person name="Kalinowski J."/>
            <person name="Ruckert C."/>
        </authorList>
    </citation>
    <scope>NUCLEOTIDE SEQUENCE</scope>
    <source>
        <strain evidence="1">CGMCC 4.7430</strain>
    </source>
</reference>
<dbReference type="Gene3D" id="3.30.1310.10">
    <property type="entry name" value="Nucleoid-associated protein YbaB-like domain"/>
    <property type="match status" value="1"/>
</dbReference>
<name>A0A918EB39_9ACTN</name>
<protein>
    <recommendedName>
        <fullName evidence="3">YbaB/EbfC family nucleoid-associated protein</fullName>
    </recommendedName>
</protein>
<organism evidence="1 2">
    <name type="scientific">Nonomuraea glycinis</name>
    <dbReference type="NCBI Taxonomy" id="2047744"/>
    <lineage>
        <taxon>Bacteria</taxon>
        <taxon>Bacillati</taxon>
        <taxon>Actinomycetota</taxon>
        <taxon>Actinomycetes</taxon>
        <taxon>Streptosporangiales</taxon>
        <taxon>Streptosporangiaceae</taxon>
        <taxon>Nonomuraea</taxon>
    </lineage>
</organism>
<sequence>MESASKSVAGMQAYAEELRATFMRLRDEGAEIHARAKALQVTEKSHDGLVSVTVGSRGELVRLDLDPRIFRRPDSRHLADTIVETAGRAGERVRERITEIFAPLIPQDQIKAHMDGDVDGIFDLLAGETGDTR</sequence>
<dbReference type="AlphaFoldDB" id="A0A918EB39"/>
<dbReference type="EMBL" id="BMNK01000024">
    <property type="protein sequence ID" value="GGP17460.1"/>
    <property type="molecule type" value="Genomic_DNA"/>
</dbReference>
<dbReference type="InterPro" id="IPR036894">
    <property type="entry name" value="YbaB-like_sf"/>
</dbReference>
<reference evidence="1" key="2">
    <citation type="submission" date="2020-09" db="EMBL/GenBank/DDBJ databases">
        <authorList>
            <person name="Sun Q."/>
            <person name="Zhou Y."/>
        </authorList>
    </citation>
    <scope>NUCLEOTIDE SEQUENCE</scope>
    <source>
        <strain evidence="1">CGMCC 4.7430</strain>
    </source>
</reference>
<gene>
    <name evidence="1" type="ORF">GCM10012278_85830</name>
</gene>
<comment type="caution">
    <text evidence="1">The sequence shown here is derived from an EMBL/GenBank/DDBJ whole genome shotgun (WGS) entry which is preliminary data.</text>
</comment>
<dbReference type="Pfam" id="PF02575">
    <property type="entry name" value="YbaB_DNA_bd"/>
    <property type="match status" value="1"/>
</dbReference>
<accession>A0A918EB39</accession>
<dbReference type="SUPFAM" id="SSF82607">
    <property type="entry name" value="YbaB-like"/>
    <property type="match status" value="1"/>
</dbReference>
<dbReference type="Proteomes" id="UP000660745">
    <property type="component" value="Unassembled WGS sequence"/>
</dbReference>
<keyword evidence="2" id="KW-1185">Reference proteome</keyword>
<dbReference type="RefSeq" id="WP_189144530.1">
    <property type="nucleotide sequence ID" value="NZ_BMNK01000024.1"/>
</dbReference>
<proteinExistence type="predicted"/>
<evidence type="ECO:0008006" key="3">
    <source>
        <dbReference type="Google" id="ProtNLM"/>
    </source>
</evidence>
<evidence type="ECO:0000313" key="2">
    <source>
        <dbReference type="Proteomes" id="UP000660745"/>
    </source>
</evidence>
<dbReference type="GO" id="GO:0003677">
    <property type="term" value="F:DNA binding"/>
    <property type="evidence" value="ECO:0007669"/>
    <property type="project" value="InterPro"/>
</dbReference>
<evidence type="ECO:0000313" key="1">
    <source>
        <dbReference type="EMBL" id="GGP17460.1"/>
    </source>
</evidence>